<dbReference type="Proteomes" id="UP000636800">
    <property type="component" value="Unassembled WGS sequence"/>
</dbReference>
<accession>A0A835RG71</accession>
<dbReference type="PANTHER" id="PTHR31115:SF2">
    <property type="entry name" value="OS05G0107300 PROTEIN"/>
    <property type="match status" value="1"/>
</dbReference>
<comment type="caution">
    <text evidence="1">The sequence shown here is derived from an EMBL/GenBank/DDBJ whole genome shotgun (WGS) entry which is preliminary data.</text>
</comment>
<name>A0A835RG71_VANPL</name>
<sequence>MSDSQLNCYLGKQIQKVGQMIFFHFLKDFLSALIMEDGTESLDCSVEQKELLSQISSDCSTYGPNCHLDSEQDSADIKHDFELNPEYRRLKNFPADENVFPEFKVTAAMLELENCNLEQFESLPLSDRILMELHSIGIYPDLVPGLAEGEDEEIDTVISRLRINLFKQVRNRRKVLYQLEKALQGVKEIQERKLEQLAMHKLLKRHIKRLGGRGSHGSSHKGGMSKISKQLALLFAKRLAANNSERYGHKSERHQFDPFQAASNLAEQQFVKTYQFSNTGKKKEVLLDDVVVSAAARTASISGSMIPIGPKWKKIDKEKDHTLVKSLGAKAGRQSLSYGRGERKPKTKPKQKIAQLSNFGNGLDRLSETNFLTSAQESLDNINNGGTRVNRTESQVNREASGLPKGMEDNIFTNLPLNGMAIDELDVADDLGGQGQDIGSWLNVDEDALQDHDLVGLEIPMDDLSELKLNF</sequence>
<protein>
    <submittedName>
        <fullName evidence="1">Uncharacterized protein</fullName>
    </submittedName>
</protein>
<evidence type="ECO:0000313" key="2">
    <source>
        <dbReference type="Proteomes" id="UP000636800"/>
    </source>
</evidence>
<reference evidence="1 2" key="1">
    <citation type="journal article" date="2020" name="Nat. Food">
        <title>A phased Vanilla planifolia genome enables genetic improvement of flavour and production.</title>
        <authorList>
            <person name="Hasing T."/>
            <person name="Tang H."/>
            <person name="Brym M."/>
            <person name="Khazi F."/>
            <person name="Huang T."/>
            <person name="Chambers A.H."/>
        </authorList>
    </citation>
    <scope>NUCLEOTIDE SEQUENCE [LARGE SCALE GENOMIC DNA]</scope>
    <source>
        <tissue evidence="1">Leaf</tissue>
    </source>
</reference>
<gene>
    <name evidence="1" type="ORF">HPP92_009872</name>
</gene>
<proteinExistence type="predicted"/>
<organism evidence="1 2">
    <name type="scientific">Vanilla planifolia</name>
    <name type="common">Vanilla</name>
    <dbReference type="NCBI Taxonomy" id="51239"/>
    <lineage>
        <taxon>Eukaryota</taxon>
        <taxon>Viridiplantae</taxon>
        <taxon>Streptophyta</taxon>
        <taxon>Embryophyta</taxon>
        <taxon>Tracheophyta</taxon>
        <taxon>Spermatophyta</taxon>
        <taxon>Magnoliopsida</taxon>
        <taxon>Liliopsida</taxon>
        <taxon>Asparagales</taxon>
        <taxon>Orchidaceae</taxon>
        <taxon>Vanilloideae</taxon>
        <taxon>Vanilleae</taxon>
        <taxon>Vanilla</taxon>
    </lineage>
</organism>
<dbReference type="PANTHER" id="PTHR31115">
    <property type="entry name" value="OS05G0107300 PROTEIN"/>
    <property type="match status" value="1"/>
</dbReference>
<dbReference type="AlphaFoldDB" id="A0A835RG71"/>
<evidence type="ECO:0000313" key="1">
    <source>
        <dbReference type="EMBL" id="KAG0485793.1"/>
    </source>
</evidence>
<dbReference type="EMBL" id="JADCNL010000004">
    <property type="protein sequence ID" value="KAG0485793.1"/>
    <property type="molecule type" value="Genomic_DNA"/>
</dbReference>
<keyword evidence="2" id="KW-1185">Reference proteome</keyword>